<feature type="transmembrane region" description="Helical" evidence="10">
    <location>
        <begin position="353"/>
        <end position="375"/>
    </location>
</feature>
<dbReference type="HAMAP" id="MF_02078">
    <property type="entry name" value="MurJ_MviN"/>
    <property type="match status" value="1"/>
</dbReference>
<comment type="pathway">
    <text evidence="10">Cell wall biogenesis; peptidoglycan biosynthesis.</text>
</comment>
<evidence type="ECO:0000256" key="6">
    <source>
        <dbReference type="ARBA" id="ARBA00022989"/>
    </source>
</evidence>
<sequence>MRLLRSSAVVGALTMVSRVLGFVRDMLLAAALGTGPVSEAFVVALRFPNLFRRLFAEGAFNAAFVPLYAGKVEAEGQEEAQLFLKQVLSVLITVLAVFVVLAQVLMPWLMMAIVPGFEIGEPGRRYELAVLFTQITMPYIFLMSITAMLGGVLNSHNRFVVAAAAPVILNVVLIAVLATAPDTAQVTGLRLSFGVTVSGILQALFLFWGCRRLGIRFGLTLPRLTPGVKRLIALGIPGTFAAGITQINIIISQQIASLQDGAVALLYFADRLYQLPLGVIGIAMGVALLPTLSRRMRAEDHDGARNAMNRALEMSMALTVPAAIAMIVMPNFLVEGLFMRGEFSDQAARGTAFAVQAFAVGLPAFVLIKVFSPGFFAREDTKTPMRFAALSMLVNVAVGLGLFFLIRNRFPEFGHVGLAAATSLAGWLNAILLMLTLRRRGGLDFDARLKSRLPRVAVAATMMGLAIAALASQSETITALALGSQLLALVLVSGAGLGVFGLVSIMTGALRPSEVLQALGRR</sequence>
<evidence type="ECO:0000256" key="7">
    <source>
        <dbReference type="ARBA" id="ARBA00023136"/>
    </source>
</evidence>
<dbReference type="EMBL" id="BSFE01000012">
    <property type="protein sequence ID" value="GLK53643.1"/>
    <property type="molecule type" value="Genomic_DNA"/>
</dbReference>
<dbReference type="PRINTS" id="PR01806">
    <property type="entry name" value="VIRFACTRMVIN"/>
</dbReference>
<dbReference type="Pfam" id="PF03023">
    <property type="entry name" value="MurJ"/>
    <property type="match status" value="1"/>
</dbReference>
<evidence type="ECO:0000256" key="10">
    <source>
        <dbReference type="HAMAP-Rule" id="MF_02078"/>
    </source>
</evidence>
<keyword evidence="6 10" id="KW-1133">Transmembrane helix</keyword>
<feature type="transmembrane region" description="Helical" evidence="10">
    <location>
        <begin position="413"/>
        <end position="435"/>
    </location>
</feature>
<keyword evidence="2 10" id="KW-1003">Cell membrane</keyword>
<feature type="transmembrane region" description="Helical" evidence="10">
    <location>
        <begin position="311"/>
        <end position="333"/>
    </location>
</feature>
<evidence type="ECO:0000313" key="12">
    <source>
        <dbReference type="EMBL" id="GLK53643.1"/>
    </source>
</evidence>
<feature type="transmembrane region" description="Helical" evidence="10">
    <location>
        <begin position="387"/>
        <end position="407"/>
    </location>
</feature>
<dbReference type="Proteomes" id="UP001143486">
    <property type="component" value="Unassembled WGS sequence"/>
</dbReference>
<accession>A0A9W6INM8</accession>
<dbReference type="InterPro" id="IPR051050">
    <property type="entry name" value="Lipid_II_flippase_MurJ/MviN"/>
</dbReference>
<keyword evidence="10 11" id="KW-0961">Cell wall biogenesis/degradation</keyword>
<comment type="caution">
    <text evidence="12">The sequence shown here is derived from an EMBL/GenBank/DDBJ whole genome shotgun (WGS) entry which is preliminary data.</text>
</comment>
<evidence type="ECO:0000256" key="1">
    <source>
        <dbReference type="ARBA" id="ARBA00004651"/>
    </source>
</evidence>
<feature type="transmembrane region" description="Helical" evidence="10">
    <location>
        <begin position="271"/>
        <end position="290"/>
    </location>
</feature>
<organism evidence="12 13">
    <name type="scientific">Maricaulis virginensis</name>
    <dbReference type="NCBI Taxonomy" id="144022"/>
    <lineage>
        <taxon>Bacteria</taxon>
        <taxon>Pseudomonadati</taxon>
        <taxon>Pseudomonadota</taxon>
        <taxon>Alphaproteobacteria</taxon>
        <taxon>Maricaulales</taxon>
        <taxon>Maricaulaceae</taxon>
        <taxon>Maricaulis</taxon>
    </lineage>
</organism>
<keyword evidence="10" id="KW-0997">Cell inner membrane</keyword>
<keyword evidence="3 10" id="KW-0812">Transmembrane</keyword>
<feature type="transmembrane region" description="Helical" evidence="10">
    <location>
        <begin position="231"/>
        <end position="251"/>
    </location>
</feature>
<feature type="transmembrane region" description="Helical" evidence="10">
    <location>
        <begin position="486"/>
        <end position="510"/>
    </location>
</feature>
<dbReference type="GO" id="GO:0034204">
    <property type="term" value="P:lipid translocation"/>
    <property type="evidence" value="ECO:0007669"/>
    <property type="project" value="TreeGrafter"/>
</dbReference>
<reference evidence="12" key="1">
    <citation type="journal article" date="2014" name="Int. J. Syst. Evol. Microbiol.">
        <title>Complete genome sequence of Corynebacterium casei LMG S-19264T (=DSM 44701T), isolated from a smear-ripened cheese.</title>
        <authorList>
            <consortium name="US DOE Joint Genome Institute (JGI-PGF)"/>
            <person name="Walter F."/>
            <person name="Albersmeier A."/>
            <person name="Kalinowski J."/>
            <person name="Ruckert C."/>
        </authorList>
    </citation>
    <scope>NUCLEOTIDE SEQUENCE</scope>
    <source>
        <strain evidence="12">VKM B-1513</strain>
    </source>
</reference>
<evidence type="ECO:0000256" key="11">
    <source>
        <dbReference type="PIRNR" id="PIRNR002869"/>
    </source>
</evidence>
<evidence type="ECO:0000256" key="2">
    <source>
        <dbReference type="ARBA" id="ARBA00022475"/>
    </source>
</evidence>
<dbReference type="NCBIfam" id="TIGR01695">
    <property type="entry name" value="murJ_mviN"/>
    <property type="match status" value="1"/>
</dbReference>
<evidence type="ECO:0000256" key="4">
    <source>
        <dbReference type="ARBA" id="ARBA00022960"/>
    </source>
</evidence>
<dbReference type="AlphaFoldDB" id="A0A9W6INM8"/>
<proteinExistence type="inferred from homology"/>
<dbReference type="CDD" id="cd13123">
    <property type="entry name" value="MATE_MurJ_like"/>
    <property type="match status" value="1"/>
</dbReference>
<comment type="function">
    <text evidence="8 10 11">Involved in peptidoglycan biosynthesis. Transports lipid-linked peptidoglycan precursors from the inner to the outer leaflet of the cytoplasmic membrane.</text>
</comment>
<keyword evidence="10 11" id="KW-0813">Transport</keyword>
<reference evidence="12" key="2">
    <citation type="submission" date="2023-01" db="EMBL/GenBank/DDBJ databases">
        <authorList>
            <person name="Sun Q."/>
            <person name="Evtushenko L."/>
        </authorList>
    </citation>
    <scope>NUCLEOTIDE SEQUENCE</scope>
    <source>
        <strain evidence="12">VKM B-1513</strain>
    </source>
</reference>
<evidence type="ECO:0000256" key="9">
    <source>
        <dbReference type="ARBA" id="ARBA00061532"/>
    </source>
</evidence>
<dbReference type="GO" id="GO:0015648">
    <property type="term" value="F:lipid-linked peptidoglycan transporter activity"/>
    <property type="evidence" value="ECO:0007669"/>
    <property type="project" value="UniProtKB-UniRule"/>
</dbReference>
<keyword evidence="7 10" id="KW-0472">Membrane</keyword>
<comment type="similarity">
    <text evidence="9 10 11">Belongs to the MurJ/MviN family.</text>
</comment>
<feature type="transmembrane region" description="Helical" evidence="10">
    <location>
        <begin position="191"/>
        <end position="210"/>
    </location>
</feature>
<keyword evidence="4 10" id="KW-0133">Cell shape</keyword>
<dbReference type="PANTHER" id="PTHR47019:SF1">
    <property type="entry name" value="LIPID II FLIPPASE MURJ"/>
    <property type="match status" value="1"/>
</dbReference>
<dbReference type="RefSeq" id="WP_271187984.1">
    <property type="nucleotide sequence ID" value="NZ_BSFE01000012.1"/>
</dbReference>
<evidence type="ECO:0000256" key="3">
    <source>
        <dbReference type="ARBA" id="ARBA00022692"/>
    </source>
</evidence>
<feature type="transmembrane region" description="Helical" evidence="10">
    <location>
        <begin position="456"/>
        <end position="474"/>
    </location>
</feature>
<dbReference type="PIRSF" id="PIRSF002869">
    <property type="entry name" value="MviN"/>
    <property type="match status" value="1"/>
</dbReference>
<dbReference type="PANTHER" id="PTHR47019">
    <property type="entry name" value="LIPID II FLIPPASE MURJ"/>
    <property type="match status" value="1"/>
</dbReference>
<dbReference type="GO" id="GO:0071555">
    <property type="term" value="P:cell wall organization"/>
    <property type="evidence" value="ECO:0007669"/>
    <property type="project" value="UniProtKB-UniRule"/>
</dbReference>
<dbReference type="InterPro" id="IPR004268">
    <property type="entry name" value="MurJ"/>
</dbReference>
<evidence type="ECO:0000256" key="8">
    <source>
        <dbReference type="ARBA" id="ARBA00060041"/>
    </source>
</evidence>
<keyword evidence="13" id="KW-1185">Reference proteome</keyword>
<dbReference type="GO" id="GO:0009252">
    <property type="term" value="P:peptidoglycan biosynthetic process"/>
    <property type="evidence" value="ECO:0007669"/>
    <property type="project" value="UniProtKB-UniRule"/>
</dbReference>
<evidence type="ECO:0000256" key="5">
    <source>
        <dbReference type="ARBA" id="ARBA00022984"/>
    </source>
</evidence>
<name>A0A9W6INM8_9PROT</name>
<gene>
    <name evidence="10" type="primary">murJ</name>
    <name evidence="12" type="ORF">GCM10017621_31510</name>
</gene>
<dbReference type="GO" id="GO:0008360">
    <property type="term" value="P:regulation of cell shape"/>
    <property type="evidence" value="ECO:0007669"/>
    <property type="project" value="UniProtKB-UniRule"/>
</dbReference>
<feature type="transmembrane region" description="Helical" evidence="10">
    <location>
        <begin position="87"/>
        <end position="109"/>
    </location>
</feature>
<feature type="transmembrane region" description="Helical" evidence="10">
    <location>
        <begin position="129"/>
        <end position="152"/>
    </location>
</feature>
<protein>
    <recommendedName>
        <fullName evidence="10">Probable lipid II flippase MurJ</fullName>
    </recommendedName>
</protein>
<comment type="subcellular location">
    <subcellularLocation>
        <location evidence="10">Cell inner membrane</location>
        <topology evidence="10">Multi-pass membrane protein</topology>
    </subcellularLocation>
    <subcellularLocation>
        <location evidence="1">Cell membrane</location>
        <topology evidence="1">Multi-pass membrane protein</topology>
    </subcellularLocation>
</comment>
<evidence type="ECO:0000313" key="13">
    <source>
        <dbReference type="Proteomes" id="UP001143486"/>
    </source>
</evidence>
<keyword evidence="5 10" id="KW-0573">Peptidoglycan synthesis</keyword>
<feature type="transmembrane region" description="Helical" evidence="10">
    <location>
        <begin position="159"/>
        <end position="179"/>
    </location>
</feature>
<dbReference type="GO" id="GO:0005886">
    <property type="term" value="C:plasma membrane"/>
    <property type="evidence" value="ECO:0007669"/>
    <property type="project" value="UniProtKB-SubCell"/>
</dbReference>